<evidence type="ECO:0000313" key="2">
    <source>
        <dbReference type="Proteomes" id="UP000282760"/>
    </source>
</evidence>
<evidence type="ECO:0000313" key="1">
    <source>
        <dbReference type="EMBL" id="AZV24965.1"/>
    </source>
</evidence>
<protein>
    <submittedName>
        <fullName evidence="1">Uncharacterized protein</fullName>
    </submittedName>
</protein>
<accession>A0A3T0JND2</accession>
<dbReference type="Proteomes" id="UP000282760">
    <property type="component" value="Chromosome"/>
</dbReference>
<name>A0A3T0JND2_PSESX</name>
<dbReference type="AlphaFoldDB" id="A0A3T0JND2"/>
<proteinExistence type="predicted"/>
<sequence>MSELNEVSGNQLAGPGRLDSIDLKVKLNSSSSARNKVLYGNGRMQVKVQVLVSGYDENGDRTLVPEEVMNTVELIHYNTGRALRDGWSASIDQGRYTLEAPVIKDEPDNGIHPQVRTFWVSSSGSGSTQIAASVFLSGVTIRSNATGLSGFQDSSVTLDAQVPVTYSVDQFRWTSTRRGNEEPGNRIWNYYLGLVYQGQQINLVDWVASKGTDDVMFAYGNWVHAWKTNYLKGVMVRPNKTDITVALPVNDNTFVNYTFRDHALDSSSKTKEYVVIVNDRHGELTVVQALSEFAYTAADSSADGVFPFVAIDQYGTEHKLAIRTDSEKREFFLERG</sequence>
<gene>
    <name evidence="1" type="ORF">CT157_02715</name>
</gene>
<reference evidence="1 2" key="1">
    <citation type="submission" date="2017-11" db="EMBL/GenBank/DDBJ databases">
        <title>Effect of PGPRs.</title>
        <authorList>
            <person name="Oliva R."/>
            <person name="Nong J."/>
            <person name="Roman V."/>
        </authorList>
    </citation>
    <scope>NUCLEOTIDE SEQUENCE [LARGE SCALE GENOMIC DNA]</scope>
    <source>
        <strain evidence="1">Inb918</strain>
    </source>
</reference>
<dbReference type="EMBL" id="CP024646">
    <property type="protein sequence ID" value="AZV24965.1"/>
    <property type="molecule type" value="Genomic_DNA"/>
</dbReference>
<organism evidence="1 2">
    <name type="scientific">Pseudomonas syringae</name>
    <dbReference type="NCBI Taxonomy" id="317"/>
    <lineage>
        <taxon>Bacteria</taxon>
        <taxon>Pseudomonadati</taxon>
        <taxon>Pseudomonadota</taxon>
        <taxon>Gammaproteobacteria</taxon>
        <taxon>Pseudomonadales</taxon>
        <taxon>Pseudomonadaceae</taxon>
        <taxon>Pseudomonas</taxon>
    </lineage>
</organism>